<evidence type="ECO:0000313" key="1">
    <source>
        <dbReference type="EMBL" id="AIF72186.1"/>
    </source>
</evidence>
<evidence type="ECO:0000313" key="2">
    <source>
        <dbReference type="Proteomes" id="UP000247257"/>
    </source>
</evidence>
<dbReference type="EMBL" id="KJ854379">
    <property type="protein sequence ID" value="AIF72186.1"/>
    <property type="molecule type" value="Genomic_DNA"/>
</dbReference>
<gene>
    <name evidence="1" type="ORF">QLV_20</name>
</gene>
<organism evidence="1 2">
    <name type="scientific">Qinghai Lake virophage</name>
    <dbReference type="NCBI Taxonomy" id="1516115"/>
    <lineage>
        <taxon>Viruses</taxon>
        <taxon>Varidnaviria</taxon>
        <taxon>Bamfordvirae</taxon>
        <taxon>Preplasmiviricota</taxon>
        <taxon>Polisuviricotina</taxon>
        <taxon>Virophaviricetes</taxon>
        <taxon>Priklausovirales</taxon>
        <taxon>Omnilimnoviroviridae</taxon>
        <taxon>Panaquavirovirus</taxon>
        <taxon>Panaquavirovirus qinghaense</taxon>
    </lineage>
</organism>
<reference evidence="1 2" key="1">
    <citation type="submission" date="2014-05" db="EMBL/GenBank/DDBJ databases">
        <title>Virophage diversity revealed in metagenomes of freshwater ecosystems.</title>
        <authorList>
            <person name="Oh S."/>
        </authorList>
    </citation>
    <scope>NUCLEOTIDE SEQUENCE [LARGE SCALE GENOMIC DNA]</scope>
</reference>
<proteinExistence type="predicted"/>
<sequence length="78" mass="9091">MITIIEDEGSKKLFIHYGINEDGYHFIIHKEGDEELFELLQGDGSKFRETYTPPTLHYKLTQEVMDTKGNLVDMEIVE</sequence>
<protein>
    <submittedName>
        <fullName evidence="1">Two component transcriptional regulator protein</fullName>
    </submittedName>
</protein>
<dbReference type="Proteomes" id="UP000247257">
    <property type="component" value="Segment"/>
</dbReference>
<keyword evidence="2" id="KW-1185">Reference proteome</keyword>
<name>A0A0R5K4T3_9VIRU</name>
<accession>A0A0R5K4T3</accession>